<proteinExistence type="predicted"/>
<evidence type="ECO:0000313" key="2">
    <source>
        <dbReference type="Proteomes" id="UP000626109"/>
    </source>
</evidence>
<reference evidence="1" key="1">
    <citation type="submission" date="2021-02" db="EMBL/GenBank/DDBJ databases">
        <authorList>
            <person name="Dougan E. K."/>
            <person name="Rhodes N."/>
            <person name="Thang M."/>
            <person name="Chan C."/>
        </authorList>
    </citation>
    <scope>NUCLEOTIDE SEQUENCE</scope>
</reference>
<protein>
    <submittedName>
        <fullName evidence="1">Uncharacterized protein</fullName>
    </submittedName>
</protein>
<dbReference type="AlphaFoldDB" id="A0A813M2H9"/>
<organism evidence="1 2">
    <name type="scientific">Polarella glacialis</name>
    <name type="common">Dinoflagellate</name>
    <dbReference type="NCBI Taxonomy" id="89957"/>
    <lineage>
        <taxon>Eukaryota</taxon>
        <taxon>Sar</taxon>
        <taxon>Alveolata</taxon>
        <taxon>Dinophyceae</taxon>
        <taxon>Suessiales</taxon>
        <taxon>Suessiaceae</taxon>
        <taxon>Polarella</taxon>
    </lineage>
</organism>
<gene>
    <name evidence="1" type="ORF">PGLA2088_LOCUS49460</name>
</gene>
<comment type="caution">
    <text evidence="1">The sequence shown here is derived from an EMBL/GenBank/DDBJ whole genome shotgun (WGS) entry which is preliminary data.</text>
</comment>
<sequence length="80" mass="8520">MMMVANVNGQWMTVLLESQRQMQGNYLWQSGEAMASADHGPVMAVPQNGALAYAAGSWTSPQMSTSAAPSAVVSRLPLHL</sequence>
<evidence type="ECO:0000313" key="1">
    <source>
        <dbReference type="EMBL" id="CAE8739070.1"/>
    </source>
</evidence>
<name>A0A813M2H9_POLGL</name>
<dbReference type="Proteomes" id="UP000626109">
    <property type="component" value="Unassembled WGS sequence"/>
</dbReference>
<feature type="non-terminal residue" evidence="1">
    <location>
        <position position="80"/>
    </location>
</feature>
<dbReference type="EMBL" id="CAJNNW010037054">
    <property type="protein sequence ID" value="CAE8739070.1"/>
    <property type="molecule type" value="Genomic_DNA"/>
</dbReference>
<accession>A0A813M2H9</accession>